<dbReference type="OrthoDB" id="8065930at2759"/>
<dbReference type="AlphaFoldDB" id="A0A834XZ09"/>
<feature type="region of interest" description="Disordered" evidence="1">
    <location>
        <begin position="655"/>
        <end position="674"/>
    </location>
</feature>
<evidence type="ECO:0000313" key="2">
    <source>
        <dbReference type="EMBL" id="KAF7994932.1"/>
    </source>
</evidence>
<dbReference type="EMBL" id="JACMRX010000002">
    <property type="protein sequence ID" value="KAF7994932.1"/>
    <property type="molecule type" value="Genomic_DNA"/>
</dbReference>
<comment type="caution">
    <text evidence="2">The sequence shown here is derived from an EMBL/GenBank/DDBJ whole genome shotgun (WGS) entry which is preliminary data.</text>
</comment>
<protein>
    <submittedName>
        <fullName evidence="2">Uncharacterized protein</fullName>
    </submittedName>
</protein>
<dbReference type="PANTHER" id="PTHR47890:SF1">
    <property type="entry name" value="LD24308P"/>
    <property type="match status" value="1"/>
</dbReference>
<accession>A0A834XZ09</accession>
<evidence type="ECO:0000313" key="3">
    <source>
        <dbReference type="Proteomes" id="UP000639338"/>
    </source>
</evidence>
<dbReference type="Pfam" id="PF16061">
    <property type="entry name" value="DUF4803"/>
    <property type="match status" value="1"/>
</dbReference>
<sequence length="674" mass="77395">MLINQSIQSQEDNSNRVLRPLVYDFESNSESDSSSTTDSIKELTMRASAAGFFSLPWPTGPLLGIILSLFVEVYINYQHNLKDETTLVNSKILAKGIRELQKFIHTESNRVLIDLEEVIFDQTMINKLRNSLDEINRCHDNTCEYCLFEKKCPRVVNNYVTESLINPTSSYRTKLSEIIPDFILSEKTPIDLIKPPMRIFDYIAWKENFLKNNDLYCNNTASKHSNILQVSRYITSTLTKSYSMIIHQYIEKYNFYKKNNLTEESKNSLYSTMLLINDFFNDINVIVSEAKEAMAKTSKEIRPCDPQYHQRGVTYEPLVNFIQAQLYRGCFADPLAFDCDKKTNINTQFVNPNDKERKVQYFAVDKGLRVMGIGPSKHVKEFGNSTNIENLEKKTTEYYCIPTICYVDDKDNEYTVRKFSLNTAKASDGYVVTGVKLSLKNRIFYIDIQEGKLLQGVLVDPDSLRWKNTIESNDNVITLDRNHSSVNIDDVYLPNGSFVTGVKFEMYEQALQLRVFGKTNQGIEINESSIFNKTRKEIKLDHPGLPELVPSSIEQKLIGESGKSYVRFQPSDFEKDAGQTTVPYLDIQPVVTSPSTPIQGIGIYYKGSKGYGGFIGLKLLTIDISHKLKSKATRELSKEIKYALKELNKFPKKKSPKIYEKEEEEEEEKNRKLI</sequence>
<dbReference type="Proteomes" id="UP000639338">
    <property type="component" value="Unassembled WGS sequence"/>
</dbReference>
<keyword evidence="3" id="KW-1185">Reference proteome</keyword>
<organism evidence="2 3">
    <name type="scientific">Aphidius gifuensis</name>
    <name type="common">Parasitoid wasp</name>
    <dbReference type="NCBI Taxonomy" id="684658"/>
    <lineage>
        <taxon>Eukaryota</taxon>
        <taxon>Metazoa</taxon>
        <taxon>Ecdysozoa</taxon>
        <taxon>Arthropoda</taxon>
        <taxon>Hexapoda</taxon>
        <taxon>Insecta</taxon>
        <taxon>Pterygota</taxon>
        <taxon>Neoptera</taxon>
        <taxon>Endopterygota</taxon>
        <taxon>Hymenoptera</taxon>
        <taxon>Apocrita</taxon>
        <taxon>Ichneumonoidea</taxon>
        <taxon>Braconidae</taxon>
        <taxon>Aphidiinae</taxon>
        <taxon>Aphidius</taxon>
    </lineage>
</organism>
<evidence type="ECO:0000256" key="1">
    <source>
        <dbReference type="SAM" id="MobiDB-lite"/>
    </source>
</evidence>
<reference evidence="2 3" key="1">
    <citation type="submission" date="2020-08" db="EMBL/GenBank/DDBJ databases">
        <title>Aphidius gifuensis genome sequencing and assembly.</title>
        <authorList>
            <person name="Du Z."/>
        </authorList>
    </citation>
    <scope>NUCLEOTIDE SEQUENCE [LARGE SCALE GENOMIC DNA]</scope>
    <source>
        <strain evidence="2">YNYX2018</strain>
        <tissue evidence="2">Adults</tissue>
    </source>
</reference>
<gene>
    <name evidence="2" type="ORF">HCN44_004404</name>
</gene>
<name>A0A834XZ09_APHGI</name>
<dbReference type="PANTHER" id="PTHR47890">
    <property type="entry name" value="LD24308P"/>
    <property type="match status" value="1"/>
</dbReference>
<dbReference type="InterPro" id="IPR032062">
    <property type="entry name" value="DUF4803"/>
</dbReference>
<proteinExistence type="predicted"/>